<protein>
    <submittedName>
        <fullName evidence="4">4'-phosphopantetheinyl transferase</fullName>
    </submittedName>
</protein>
<evidence type="ECO:0000313" key="5">
    <source>
        <dbReference type="Proteomes" id="UP000700732"/>
    </source>
</evidence>
<feature type="domain" description="4'-phosphopantetheinyl transferase" evidence="3">
    <location>
        <begin position="101"/>
        <end position="171"/>
    </location>
</feature>
<dbReference type="InterPro" id="IPR050559">
    <property type="entry name" value="P-Pant_transferase_sf"/>
</dbReference>
<keyword evidence="5" id="KW-1185">Reference proteome</keyword>
<dbReference type="InterPro" id="IPR037143">
    <property type="entry name" value="4-PPantetheinyl_Trfase_dom_sf"/>
</dbReference>
<dbReference type="RefSeq" id="WP_186742658.1">
    <property type="nucleotide sequence ID" value="NZ_VFIA01000131.1"/>
</dbReference>
<name>A0ABR6WFN0_9BACT</name>
<reference evidence="4 5" key="1">
    <citation type="submission" date="2019-06" db="EMBL/GenBank/DDBJ databases">
        <title>Spirosoma utsteinense sp. nov. isolated from Antarctic ice-free soils.</title>
        <authorList>
            <person name="Tahon G."/>
        </authorList>
    </citation>
    <scope>NUCLEOTIDE SEQUENCE [LARGE SCALE GENOMIC DNA]</scope>
    <source>
        <strain evidence="4 5">LMG 31447</strain>
    </source>
</reference>
<accession>A0ABR6WFN0</accession>
<dbReference type="EMBL" id="VFIA01000131">
    <property type="protein sequence ID" value="MBC3795360.1"/>
    <property type="molecule type" value="Genomic_DNA"/>
</dbReference>
<evidence type="ECO:0000256" key="1">
    <source>
        <dbReference type="ARBA" id="ARBA00010990"/>
    </source>
</evidence>
<evidence type="ECO:0000259" key="3">
    <source>
        <dbReference type="Pfam" id="PF01648"/>
    </source>
</evidence>
<dbReference type="GO" id="GO:0016740">
    <property type="term" value="F:transferase activity"/>
    <property type="evidence" value="ECO:0007669"/>
    <property type="project" value="UniProtKB-KW"/>
</dbReference>
<sequence>MHLYFATIDALSPDTFQNHLLKLPDFERSKVAKYHRPQDAYLSVLGKALLMKGLSNYGYDADLKANYKLTAFGRPYLLNGPGFNISHSSDVAVCVIAENKIGVDVEKVRDIELDGFADYFSPAEWDSIQRATNPFVEFYTLWCKKEAVIKADGKGLSNSLEKVVTLTDKTELSGNIYYTRMHLIHPDYIVATAYTSDHEVTNSVKIITI</sequence>
<keyword evidence="2 4" id="KW-0808">Transferase</keyword>
<dbReference type="Gene3D" id="3.90.470.20">
    <property type="entry name" value="4'-phosphopantetheinyl transferase domain"/>
    <property type="match status" value="2"/>
</dbReference>
<dbReference type="SUPFAM" id="SSF56214">
    <property type="entry name" value="4'-phosphopantetheinyl transferase"/>
    <property type="match status" value="2"/>
</dbReference>
<proteinExistence type="inferred from homology"/>
<comment type="caution">
    <text evidence="4">The sequence shown here is derived from an EMBL/GenBank/DDBJ whole genome shotgun (WGS) entry which is preliminary data.</text>
</comment>
<dbReference type="InterPro" id="IPR008278">
    <property type="entry name" value="4-PPantetheinyl_Trfase_dom"/>
</dbReference>
<comment type="similarity">
    <text evidence="1">Belongs to the P-Pant transferase superfamily. Gsp/Sfp/HetI/AcpT family.</text>
</comment>
<dbReference type="Proteomes" id="UP000700732">
    <property type="component" value="Unassembled WGS sequence"/>
</dbReference>
<organism evidence="4 5">
    <name type="scientific">Spirosoma utsteinense</name>
    <dbReference type="NCBI Taxonomy" id="2585773"/>
    <lineage>
        <taxon>Bacteria</taxon>
        <taxon>Pseudomonadati</taxon>
        <taxon>Bacteroidota</taxon>
        <taxon>Cytophagia</taxon>
        <taxon>Cytophagales</taxon>
        <taxon>Cytophagaceae</taxon>
        <taxon>Spirosoma</taxon>
    </lineage>
</organism>
<gene>
    <name evidence="4" type="ORF">FH603_5897</name>
</gene>
<evidence type="ECO:0000313" key="4">
    <source>
        <dbReference type="EMBL" id="MBC3795360.1"/>
    </source>
</evidence>
<dbReference type="PANTHER" id="PTHR12215:SF10">
    <property type="entry name" value="L-AMINOADIPATE-SEMIALDEHYDE DEHYDROGENASE-PHOSPHOPANTETHEINYL TRANSFERASE"/>
    <property type="match status" value="1"/>
</dbReference>
<evidence type="ECO:0000256" key="2">
    <source>
        <dbReference type="ARBA" id="ARBA00022679"/>
    </source>
</evidence>
<dbReference type="PANTHER" id="PTHR12215">
    <property type="entry name" value="PHOSPHOPANTETHEINE TRANSFERASE"/>
    <property type="match status" value="1"/>
</dbReference>
<dbReference type="Pfam" id="PF01648">
    <property type="entry name" value="ACPS"/>
    <property type="match status" value="1"/>
</dbReference>